<evidence type="ECO:0000313" key="3">
    <source>
        <dbReference type="Proteomes" id="UP001138460"/>
    </source>
</evidence>
<dbReference type="OrthoDB" id="9771846at2"/>
<dbReference type="Gene3D" id="3.90.550.10">
    <property type="entry name" value="Spore Coat Polysaccharide Biosynthesis Protein SpsA, Chain A"/>
    <property type="match status" value="1"/>
</dbReference>
<dbReference type="EMBL" id="NWTM01000001">
    <property type="protein sequence ID" value="RYC45144.1"/>
    <property type="molecule type" value="Genomic_DNA"/>
</dbReference>
<dbReference type="PANTHER" id="PTHR43179">
    <property type="entry name" value="RHAMNOSYLTRANSFERASE WBBL"/>
    <property type="match status" value="1"/>
</dbReference>
<dbReference type="AlphaFoldDB" id="A0A9X8P646"/>
<dbReference type="Pfam" id="PF00535">
    <property type="entry name" value="Glycos_transf_2"/>
    <property type="match status" value="1"/>
</dbReference>
<dbReference type="InterPro" id="IPR001173">
    <property type="entry name" value="Glyco_trans_2-like"/>
</dbReference>
<reference evidence="2 3" key="1">
    <citation type="journal article" date="2018" name="Syst. Appl. Microbiol.">
        <title>Pectobacterium zantedeschiae sp. nov. a new species of a soft rot pathogen isolated from Calla lily (Zantedeschia spp.).</title>
        <authorList>
            <person name="Waleron M."/>
            <person name="Misztak A."/>
            <person name="Waleron M."/>
            <person name="Franczuk M."/>
            <person name="Jonca J."/>
            <person name="Wielgomas B."/>
            <person name="Mikicinski A."/>
            <person name="Popovic T."/>
            <person name="Waleron K."/>
        </authorList>
    </citation>
    <scope>NUCLEOTIDE SEQUENCE [LARGE SCALE GENOMIC DNA]</scope>
    <source>
        <strain evidence="2 3">9M</strain>
    </source>
</reference>
<dbReference type="Proteomes" id="UP001138460">
    <property type="component" value="Unassembled WGS sequence"/>
</dbReference>
<accession>A0A9X8P646</accession>
<dbReference type="SUPFAM" id="SSF53448">
    <property type="entry name" value="Nucleotide-diphospho-sugar transferases"/>
    <property type="match status" value="1"/>
</dbReference>
<organism evidence="2 3">
    <name type="scientific">Pectobacterium zantedeschiae</name>
    <dbReference type="NCBI Taxonomy" id="2034769"/>
    <lineage>
        <taxon>Bacteria</taxon>
        <taxon>Pseudomonadati</taxon>
        <taxon>Pseudomonadota</taxon>
        <taxon>Gammaproteobacteria</taxon>
        <taxon>Enterobacterales</taxon>
        <taxon>Pectobacteriaceae</taxon>
        <taxon>Pectobacterium</taxon>
    </lineage>
</organism>
<evidence type="ECO:0000259" key="1">
    <source>
        <dbReference type="Pfam" id="PF00535"/>
    </source>
</evidence>
<keyword evidence="3" id="KW-1185">Reference proteome</keyword>
<sequence>MFSGEERDVLISVIIVSYNSFNYLEWNIPVLDRMSFINEIIIVDNGSLIDLEKIKNLSNRYKKVKVNCGENVGFSQANNLGVELSSSLSEYILFLNPDAIIDEFNLGLLTERLDGNPELVAISAVLKSFDFENKKELVHYDSLGIYKSGFSWKDIVHPNDIRIFDELSYPDALCGALILVRKSIVNNLIIKDGYFFNPRFFMYKEDIELSIRLREIGRIAVDHSTQAFHCRGWSSRKKMSRMSRLQSAKNEVIINFRYDITSLPYSIFKLSYVFFIEDNLFFLLRLFRS</sequence>
<comment type="caution">
    <text evidence="2">The sequence shown here is derived from an EMBL/GenBank/DDBJ whole genome shotgun (WGS) entry which is preliminary data.</text>
</comment>
<dbReference type="PANTHER" id="PTHR43179:SF7">
    <property type="entry name" value="RHAMNOSYLTRANSFERASE WBBL"/>
    <property type="match status" value="1"/>
</dbReference>
<feature type="domain" description="Glycosyltransferase 2-like" evidence="1">
    <location>
        <begin position="12"/>
        <end position="152"/>
    </location>
</feature>
<dbReference type="InterPro" id="IPR029044">
    <property type="entry name" value="Nucleotide-diphossugar_trans"/>
</dbReference>
<gene>
    <name evidence="2" type="ORF">CLR69_09185</name>
</gene>
<proteinExistence type="predicted"/>
<name>A0A9X8P646_9GAMM</name>
<protein>
    <submittedName>
        <fullName evidence="2">Glycosyltransferase family 2 protein</fullName>
    </submittedName>
</protein>
<evidence type="ECO:0000313" key="2">
    <source>
        <dbReference type="EMBL" id="RYC45144.1"/>
    </source>
</evidence>